<dbReference type="Pfam" id="PF09359">
    <property type="entry name" value="VTC"/>
    <property type="match status" value="1"/>
</dbReference>
<dbReference type="OrthoDB" id="148766at2"/>
<dbReference type="InterPro" id="IPR018966">
    <property type="entry name" value="VTC_domain"/>
</dbReference>
<dbReference type="AlphaFoldDB" id="A0A1R4IH03"/>
<dbReference type="InterPro" id="IPR033469">
    <property type="entry name" value="CYTH-like_dom_sf"/>
</dbReference>
<gene>
    <name evidence="2" type="ORF">FM104_01990</name>
</gene>
<accession>A0A1R4IH03</accession>
<protein>
    <recommendedName>
        <fullName evidence="1">VTC domain-containing protein</fullName>
    </recommendedName>
</protein>
<dbReference type="Gene3D" id="3.20.100.30">
    <property type="entry name" value="VTC, catalytic tunnel domain"/>
    <property type="match status" value="1"/>
</dbReference>
<dbReference type="CDD" id="cd07750">
    <property type="entry name" value="PolyPPase_VTC_like"/>
    <property type="match status" value="1"/>
</dbReference>
<name>A0A1R4IH03_9MICO</name>
<sequence length="243" mass="28268">MTTLERFIGSLPPISLAELDASAALMSRVDRKYFVPRDLLARLLSEEDLRVLEIDDVRTFRYRTVYLDTPDFTFFRQHVQRRRNRFKVRTRLYCDSRDCRLEVKSKGLRGMTVKQRRAHDPARLGHLDTDGREYVTELIGPDAESLQPVLETDYRRTTLTDSHHRITIDQDLDSVSEMQRIPGPEELLVETKSPDGAGALDRMLLRTGIRPHSVSKYCLAASLLYPHLPGNDWARIRRRYWGV</sequence>
<evidence type="ECO:0000313" key="3">
    <source>
        <dbReference type="Proteomes" id="UP000196320"/>
    </source>
</evidence>
<feature type="domain" description="VTC" evidence="1">
    <location>
        <begin position="28"/>
        <end position="225"/>
    </location>
</feature>
<evidence type="ECO:0000313" key="2">
    <source>
        <dbReference type="EMBL" id="SJN18874.1"/>
    </source>
</evidence>
<reference evidence="2 3" key="1">
    <citation type="submission" date="2017-02" db="EMBL/GenBank/DDBJ databases">
        <authorList>
            <person name="Peterson S.W."/>
        </authorList>
    </citation>
    <scope>NUCLEOTIDE SEQUENCE [LARGE SCALE GENOMIC DNA]</scope>
    <source>
        <strain evidence="2 3">B Mb 05.01</strain>
    </source>
</reference>
<dbReference type="SUPFAM" id="SSF55154">
    <property type="entry name" value="CYTH-like phosphatases"/>
    <property type="match status" value="1"/>
</dbReference>
<dbReference type="GO" id="GO:0006799">
    <property type="term" value="P:polyphosphate biosynthetic process"/>
    <property type="evidence" value="ECO:0007669"/>
    <property type="project" value="UniProtKB-ARBA"/>
</dbReference>
<dbReference type="RefSeq" id="WP_087129795.1">
    <property type="nucleotide sequence ID" value="NZ_FUKO01000009.1"/>
</dbReference>
<dbReference type="InterPro" id="IPR042267">
    <property type="entry name" value="VTC_sf"/>
</dbReference>
<keyword evidence="3" id="KW-1185">Reference proteome</keyword>
<organism evidence="2 3">
    <name type="scientific">Microbacterium esteraromaticum</name>
    <dbReference type="NCBI Taxonomy" id="57043"/>
    <lineage>
        <taxon>Bacteria</taxon>
        <taxon>Bacillati</taxon>
        <taxon>Actinomycetota</taxon>
        <taxon>Actinomycetes</taxon>
        <taxon>Micrococcales</taxon>
        <taxon>Microbacteriaceae</taxon>
        <taxon>Microbacterium</taxon>
    </lineage>
</organism>
<dbReference type="EMBL" id="FUKO01000009">
    <property type="protein sequence ID" value="SJN18874.1"/>
    <property type="molecule type" value="Genomic_DNA"/>
</dbReference>
<evidence type="ECO:0000259" key="1">
    <source>
        <dbReference type="Pfam" id="PF09359"/>
    </source>
</evidence>
<dbReference type="Proteomes" id="UP000196320">
    <property type="component" value="Unassembled WGS sequence"/>
</dbReference>
<proteinExistence type="predicted"/>